<evidence type="ECO:0000256" key="5">
    <source>
        <dbReference type="ARBA" id="ARBA00022694"/>
    </source>
</evidence>
<dbReference type="InterPro" id="IPR027417">
    <property type="entry name" value="P-loop_NTPase"/>
</dbReference>
<dbReference type="FunFam" id="1.10.20.140:FF:000001">
    <property type="entry name" value="tRNA dimethylallyltransferase"/>
    <property type="match status" value="1"/>
</dbReference>
<organism evidence="10">
    <name type="scientific">marine sediment metagenome</name>
    <dbReference type="NCBI Taxonomy" id="412755"/>
    <lineage>
        <taxon>unclassified sequences</taxon>
        <taxon>metagenomes</taxon>
        <taxon>ecological metagenomes</taxon>
    </lineage>
</organism>
<dbReference type="HAMAP" id="MF_00185">
    <property type="entry name" value="IPP_trans"/>
    <property type="match status" value="1"/>
</dbReference>
<dbReference type="PANTHER" id="PTHR11088">
    <property type="entry name" value="TRNA DIMETHYLALLYLTRANSFERASE"/>
    <property type="match status" value="1"/>
</dbReference>
<protein>
    <recommendedName>
        <fullName evidence="3">tRNA dimethylallyltransferase</fullName>
        <ecNumber evidence="3">2.5.1.75</ecNumber>
    </recommendedName>
</protein>
<comment type="catalytic activity">
    <reaction evidence="9">
        <text>adenosine(37) in tRNA + dimethylallyl diphosphate = N(6)-dimethylallyladenosine(37) in tRNA + diphosphate</text>
        <dbReference type="Rhea" id="RHEA:26482"/>
        <dbReference type="Rhea" id="RHEA-COMP:10162"/>
        <dbReference type="Rhea" id="RHEA-COMP:10375"/>
        <dbReference type="ChEBI" id="CHEBI:33019"/>
        <dbReference type="ChEBI" id="CHEBI:57623"/>
        <dbReference type="ChEBI" id="CHEBI:74411"/>
        <dbReference type="ChEBI" id="CHEBI:74415"/>
        <dbReference type="EC" id="2.5.1.75"/>
    </reaction>
</comment>
<keyword evidence="6" id="KW-0547">Nucleotide-binding</keyword>
<gene>
    <name evidence="10" type="ORF">LCGC14_0368750</name>
</gene>
<evidence type="ECO:0000256" key="7">
    <source>
        <dbReference type="ARBA" id="ARBA00022840"/>
    </source>
</evidence>
<comment type="cofactor">
    <cofactor evidence="1">
        <name>Mg(2+)</name>
        <dbReference type="ChEBI" id="CHEBI:18420"/>
    </cofactor>
</comment>
<dbReference type="EMBL" id="LAZR01000293">
    <property type="protein sequence ID" value="KKN76583.1"/>
    <property type="molecule type" value="Genomic_DNA"/>
</dbReference>
<evidence type="ECO:0000256" key="4">
    <source>
        <dbReference type="ARBA" id="ARBA00022679"/>
    </source>
</evidence>
<dbReference type="InterPro" id="IPR018022">
    <property type="entry name" value="IPT"/>
</dbReference>
<evidence type="ECO:0000256" key="8">
    <source>
        <dbReference type="ARBA" id="ARBA00022842"/>
    </source>
</evidence>
<keyword evidence="7" id="KW-0067">ATP-binding</keyword>
<keyword evidence="8" id="KW-0460">Magnesium</keyword>
<keyword evidence="4" id="KW-0808">Transferase</keyword>
<dbReference type="InterPro" id="IPR039657">
    <property type="entry name" value="Dimethylallyltransferase"/>
</dbReference>
<dbReference type="PANTHER" id="PTHR11088:SF60">
    <property type="entry name" value="TRNA DIMETHYLALLYLTRANSFERASE"/>
    <property type="match status" value="1"/>
</dbReference>
<name>A0A0F9WEA2_9ZZZZ</name>
<reference evidence="10" key="1">
    <citation type="journal article" date="2015" name="Nature">
        <title>Complex archaea that bridge the gap between prokaryotes and eukaryotes.</title>
        <authorList>
            <person name="Spang A."/>
            <person name="Saw J.H."/>
            <person name="Jorgensen S.L."/>
            <person name="Zaremba-Niedzwiedzka K."/>
            <person name="Martijn J."/>
            <person name="Lind A.E."/>
            <person name="van Eijk R."/>
            <person name="Schleper C."/>
            <person name="Guy L."/>
            <person name="Ettema T.J."/>
        </authorList>
    </citation>
    <scope>NUCLEOTIDE SEQUENCE</scope>
</reference>
<comment type="caution">
    <text evidence="10">The sequence shown here is derived from an EMBL/GenBank/DDBJ whole genome shotgun (WGS) entry which is preliminary data.</text>
</comment>
<dbReference type="EC" id="2.5.1.75" evidence="3"/>
<dbReference type="SUPFAM" id="SSF52540">
    <property type="entry name" value="P-loop containing nucleoside triphosphate hydrolases"/>
    <property type="match status" value="2"/>
</dbReference>
<evidence type="ECO:0000256" key="6">
    <source>
        <dbReference type="ARBA" id="ARBA00022741"/>
    </source>
</evidence>
<dbReference type="Gene3D" id="3.40.50.300">
    <property type="entry name" value="P-loop containing nucleotide triphosphate hydrolases"/>
    <property type="match status" value="1"/>
</dbReference>
<dbReference type="GO" id="GO:0005524">
    <property type="term" value="F:ATP binding"/>
    <property type="evidence" value="ECO:0007669"/>
    <property type="project" value="UniProtKB-KW"/>
</dbReference>
<sequence length="310" mass="34124">MAKVTFIVGCTACGKSSVGQHLARRLGGQILSVDSMKIYRRMDIGTAKPSPDIRAKIPHHGIDLVEPSESFSVAQYVQHADAAIEIIGATGAVALAVGGTSLYIKALSEGLFEGPSADPAIRGALKARAANEGLDVLHRELADVDRQAAARIHRNDQRRIVRALEVFQITGTPISQLQQQWDAGRRRYECVFIGLRRDRADQHRRINQRVGRMMAAGLADEVAALLAEPDGLSPQASVAVGYAELISHFRGELTEDQAVERIKINTRHLAKKQRTWQRRFADVHWFDLADDEPPEAVTERLLATISFDTP</sequence>
<proteinExistence type="inferred from homology"/>
<dbReference type="Gene3D" id="1.10.20.140">
    <property type="match status" value="1"/>
</dbReference>
<dbReference type="GO" id="GO:0052381">
    <property type="term" value="F:tRNA dimethylallyltransferase activity"/>
    <property type="evidence" value="ECO:0007669"/>
    <property type="project" value="UniProtKB-EC"/>
</dbReference>
<keyword evidence="5" id="KW-0819">tRNA processing</keyword>
<evidence type="ECO:0000256" key="9">
    <source>
        <dbReference type="ARBA" id="ARBA00049563"/>
    </source>
</evidence>
<comment type="similarity">
    <text evidence="2">Belongs to the IPP transferase family.</text>
</comment>
<dbReference type="Pfam" id="PF01715">
    <property type="entry name" value="IPPT"/>
    <property type="match status" value="1"/>
</dbReference>
<evidence type="ECO:0000256" key="1">
    <source>
        <dbReference type="ARBA" id="ARBA00001946"/>
    </source>
</evidence>
<evidence type="ECO:0000256" key="2">
    <source>
        <dbReference type="ARBA" id="ARBA00005842"/>
    </source>
</evidence>
<accession>A0A0F9WEA2</accession>
<evidence type="ECO:0000313" key="10">
    <source>
        <dbReference type="EMBL" id="KKN76583.1"/>
    </source>
</evidence>
<dbReference type="GO" id="GO:0006400">
    <property type="term" value="P:tRNA modification"/>
    <property type="evidence" value="ECO:0007669"/>
    <property type="project" value="TreeGrafter"/>
</dbReference>
<evidence type="ECO:0000256" key="3">
    <source>
        <dbReference type="ARBA" id="ARBA00012665"/>
    </source>
</evidence>
<dbReference type="AlphaFoldDB" id="A0A0F9WEA2"/>
<dbReference type="NCBIfam" id="TIGR00174">
    <property type="entry name" value="miaA"/>
    <property type="match status" value="1"/>
</dbReference>